<dbReference type="EMBL" id="JAAGAX010000002">
    <property type="protein sequence ID" value="KAF2322694.1"/>
    <property type="molecule type" value="Genomic_DNA"/>
</dbReference>
<dbReference type="Proteomes" id="UP000467840">
    <property type="component" value="Chromosome 11"/>
</dbReference>
<evidence type="ECO:0008006" key="3">
    <source>
        <dbReference type="Google" id="ProtNLM"/>
    </source>
</evidence>
<comment type="caution">
    <text evidence="1">The sequence shown here is derived from an EMBL/GenBank/DDBJ whole genome shotgun (WGS) entry which is preliminary data.</text>
</comment>
<dbReference type="Pfam" id="PF13450">
    <property type="entry name" value="NAD_binding_8"/>
    <property type="match status" value="1"/>
</dbReference>
<accession>A0A6A6NBL8</accession>
<gene>
    <name evidence="1" type="ORF">GH714_028774</name>
</gene>
<organism evidence="1 2">
    <name type="scientific">Hevea brasiliensis</name>
    <name type="common">Para rubber tree</name>
    <name type="synonym">Siphonia brasiliensis</name>
    <dbReference type="NCBI Taxonomy" id="3981"/>
    <lineage>
        <taxon>Eukaryota</taxon>
        <taxon>Viridiplantae</taxon>
        <taxon>Streptophyta</taxon>
        <taxon>Embryophyta</taxon>
        <taxon>Tracheophyta</taxon>
        <taxon>Spermatophyta</taxon>
        <taxon>Magnoliopsida</taxon>
        <taxon>eudicotyledons</taxon>
        <taxon>Gunneridae</taxon>
        <taxon>Pentapetalae</taxon>
        <taxon>rosids</taxon>
        <taxon>fabids</taxon>
        <taxon>Malpighiales</taxon>
        <taxon>Euphorbiaceae</taxon>
        <taxon>Crotonoideae</taxon>
        <taxon>Micrandreae</taxon>
        <taxon>Hevea</taxon>
    </lineage>
</organism>
<keyword evidence="2" id="KW-1185">Reference proteome</keyword>
<dbReference type="Gene3D" id="3.50.50.60">
    <property type="entry name" value="FAD/NAD(P)-binding domain"/>
    <property type="match status" value="1"/>
</dbReference>
<evidence type="ECO:0000313" key="1">
    <source>
        <dbReference type="EMBL" id="KAF2322694.1"/>
    </source>
</evidence>
<dbReference type="InterPro" id="IPR036188">
    <property type="entry name" value="FAD/NAD-bd_sf"/>
</dbReference>
<name>A0A6A6NBL8_HEVBR</name>
<evidence type="ECO:0000313" key="2">
    <source>
        <dbReference type="Proteomes" id="UP000467840"/>
    </source>
</evidence>
<sequence>METIARKKVVIVGSGWAGLGAAHHLCNQGFDVTVLDDGNDFGNPDDVAVLELVFKAVTLLSKRKEIREAIQMLLSGLYCSLFSVNFFGKIGSD</sequence>
<dbReference type="SUPFAM" id="SSF51971">
    <property type="entry name" value="Nucleotide-binding domain"/>
    <property type="match status" value="1"/>
</dbReference>
<reference evidence="1 2" key="1">
    <citation type="journal article" date="2020" name="Mol. Plant">
        <title>The Chromosome-Based Rubber Tree Genome Provides New Insights into Spurge Genome Evolution and Rubber Biosynthesis.</title>
        <authorList>
            <person name="Liu J."/>
            <person name="Shi C."/>
            <person name="Shi C.C."/>
            <person name="Li W."/>
            <person name="Zhang Q.J."/>
            <person name="Zhang Y."/>
            <person name="Li K."/>
            <person name="Lu H.F."/>
            <person name="Shi C."/>
            <person name="Zhu S.T."/>
            <person name="Xiao Z.Y."/>
            <person name="Nan H."/>
            <person name="Yue Y."/>
            <person name="Zhu X.G."/>
            <person name="Wu Y."/>
            <person name="Hong X.N."/>
            <person name="Fan G.Y."/>
            <person name="Tong Y."/>
            <person name="Zhang D."/>
            <person name="Mao C.L."/>
            <person name="Liu Y.L."/>
            <person name="Hao S.J."/>
            <person name="Liu W.Q."/>
            <person name="Lv M.Q."/>
            <person name="Zhang H.B."/>
            <person name="Liu Y."/>
            <person name="Hu-Tang G.R."/>
            <person name="Wang J.P."/>
            <person name="Wang J.H."/>
            <person name="Sun Y.H."/>
            <person name="Ni S.B."/>
            <person name="Chen W.B."/>
            <person name="Zhang X.C."/>
            <person name="Jiao Y.N."/>
            <person name="Eichler E.E."/>
            <person name="Li G.H."/>
            <person name="Liu X."/>
            <person name="Gao L.Z."/>
        </authorList>
    </citation>
    <scope>NUCLEOTIDE SEQUENCE [LARGE SCALE GENOMIC DNA]</scope>
    <source>
        <strain evidence="2">cv. GT1</strain>
        <tissue evidence="1">Leaf</tissue>
    </source>
</reference>
<dbReference type="AlphaFoldDB" id="A0A6A6NBL8"/>
<proteinExistence type="predicted"/>
<protein>
    <recommendedName>
        <fullName evidence="3">FAD dependent oxidoreductase domain-containing protein</fullName>
    </recommendedName>
</protein>